<gene>
    <name evidence="1" type="ORF">BWQ96_03254</name>
</gene>
<proteinExistence type="predicted"/>
<dbReference type="Proteomes" id="UP000247409">
    <property type="component" value="Unassembled WGS sequence"/>
</dbReference>
<organism evidence="1 2">
    <name type="scientific">Gracilariopsis chorda</name>
    <dbReference type="NCBI Taxonomy" id="448386"/>
    <lineage>
        <taxon>Eukaryota</taxon>
        <taxon>Rhodophyta</taxon>
        <taxon>Florideophyceae</taxon>
        <taxon>Rhodymeniophycidae</taxon>
        <taxon>Gracilariales</taxon>
        <taxon>Gracilariaceae</taxon>
        <taxon>Gracilariopsis</taxon>
    </lineage>
</organism>
<accession>A0A2V3IXN9</accession>
<protein>
    <submittedName>
        <fullName evidence="1">Uncharacterized protein</fullName>
    </submittedName>
</protein>
<comment type="caution">
    <text evidence="1">The sequence shown here is derived from an EMBL/GenBank/DDBJ whole genome shotgun (WGS) entry which is preliminary data.</text>
</comment>
<dbReference type="AlphaFoldDB" id="A0A2V3IXN9"/>
<evidence type="ECO:0000313" key="2">
    <source>
        <dbReference type="Proteomes" id="UP000247409"/>
    </source>
</evidence>
<reference evidence="1 2" key="1">
    <citation type="journal article" date="2018" name="Mol. Biol. Evol.">
        <title>Analysis of the draft genome of the red seaweed Gracilariopsis chorda provides insights into genome size evolution in Rhodophyta.</title>
        <authorList>
            <person name="Lee J."/>
            <person name="Yang E.C."/>
            <person name="Graf L."/>
            <person name="Yang J.H."/>
            <person name="Qiu H."/>
            <person name="Zel Zion U."/>
            <person name="Chan C.X."/>
            <person name="Stephens T.G."/>
            <person name="Weber A.P.M."/>
            <person name="Boo G.H."/>
            <person name="Boo S.M."/>
            <person name="Kim K.M."/>
            <person name="Shin Y."/>
            <person name="Jung M."/>
            <person name="Lee S.J."/>
            <person name="Yim H.S."/>
            <person name="Lee J.H."/>
            <person name="Bhattacharya D."/>
            <person name="Yoon H.S."/>
        </authorList>
    </citation>
    <scope>NUCLEOTIDE SEQUENCE [LARGE SCALE GENOMIC DNA]</scope>
    <source>
        <strain evidence="1 2">SKKU-2015</strain>
        <tissue evidence="1">Whole body</tissue>
    </source>
</reference>
<name>A0A2V3IXN9_9FLOR</name>
<evidence type="ECO:0000313" key="1">
    <source>
        <dbReference type="EMBL" id="PXF46916.1"/>
    </source>
</evidence>
<keyword evidence="2" id="KW-1185">Reference proteome</keyword>
<sequence length="569" mass="63926">MLIDTPLTKKITATTTSSQKKPTFLTFCFPCVQLFFILSAVVSVHAQEEASNPLKSGYLIGASDQSSQWKQPQSLGGKFLDESKIKKVPALRNRFDTPWYVPKRARFLSLAESRHRVLYSPLRSRSGNGLGHSFSVMNAEIGAALRLGLTYTHRISSYGSLTMGEPSAVEHFFGWGHEQIPRSFIRESFCKSSFDGFPHNCEVCEALMSNDSISFMHFQELVNLPRNLTYSRIACSTIRDAHKREACFLSQAAFLKAHNKSHTIFQMPVDSCGSNPTDGHVDQATRSYLFHQYWSRHGKRKNDDYHLEFRERNQRTVYRGGIPRLQFTGRKRAIGHAEDVLNIAIHARRGDFFKVNRKMVSTRAFGVVVRSMMEVVQRRGGAFAEMAVVVHIYSEGALMEGSEKALHDVSKMDKRYRDSDGTIRDEAWVTRVIRGSGKSEPRRASSNKSASGNDTRAVALFPGGLQVKFHIAADTLTSLHEMIAADVFIGSLSGMGLHVVTTLSRGIHVMPRRVSTFNMECCSVGFDSESGRIDDSMEHVEMFWDGFARANEACAWRALATSKKRNRHS</sequence>
<dbReference type="EMBL" id="NBIV01000031">
    <property type="protein sequence ID" value="PXF46916.1"/>
    <property type="molecule type" value="Genomic_DNA"/>
</dbReference>